<dbReference type="GO" id="GO:0006355">
    <property type="term" value="P:regulation of DNA-templated transcription"/>
    <property type="evidence" value="ECO:0007669"/>
    <property type="project" value="TreeGrafter"/>
</dbReference>
<feature type="modified residue" description="4-aspartylphosphate" evidence="6">
    <location>
        <position position="54"/>
    </location>
</feature>
<dbReference type="AlphaFoldDB" id="A0AA48KEM5"/>
<evidence type="ECO:0000256" key="2">
    <source>
        <dbReference type="ARBA" id="ARBA00023012"/>
    </source>
</evidence>
<dbReference type="SUPFAM" id="SSF52172">
    <property type="entry name" value="CheY-like"/>
    <property type="match status" value="1"/>
</dbReference>
<evidence type="ECO:0000256" key="4">
    <source>
        <dbReference type="ARBA" id="ARBA00023125"/>
    </source>
</evidence>
<dbReference type="Proteomes" id="UP001228113">
    <property type="component" value="Chromosome"/>
</dbReference>
<dbReference type="SMART" id="SM00448">
    <property type="entry name" value="REC"/>
    <property type="match status" value="1"/>
</dbReference>
<dbReference type="InterPro" id="IPR001789">
    <property type="entry name" value="Sig_transdc_resp-reg_receiver"/>
</dbReference>
<name>A0AA48KEM5_9BACT</name>
<keyword evidence="4" id="KW-0238">DNA-binding</keyword>
<evidence type="ECO:0000313" key="8">
    <source>
        <dbReference type="EMBL" id="BDU75608.1"/>
    </source>
</evidence>
<sequence length="270" mass="29475">MSGPALLWVDDEPAFVEAHRTCLGDLAAGCAWAPDGTQALARLREGAFDLVLTDLQMPPGEWGGLWLIQALAREELPPPVVVLSGRGTLSEAIEATRSGARDYVLKERAARELEPIARATLAQEADRLQMADYALVKELETGLQERVLGCADRLAAARGLASPFDGVLPPQVVRKAREVQGSSPAKDLRECLFLIDYRTIVRALWDEAPEFRALAALTGAGGKAAATAWIQDLNDLRRTVMHPSAGALDRERRLRLRRIHRTCMPWLAGA</sequence>
<keyword evidence="5" id="KW-0804">Transcription</keyword>
<dbReference type="Pfam" id="PF00072">
    <property type="entry name" value="Response_reg"/>
    <property type="match status" value="1"/>
</dbReference>
<evidence type="ECO:0000259" key="7">
    <source>
        <dbReference type="PROSITE" id="PS50110"/>
    </source>
</evidence>
<accession>A0AA48KEM5</accession>
<evidence type="ECO:0000313" key="9">
    <source>
        <dbReference type="Proteomes" id="UP001228113"/>
    </source>
</evidence>
<evidence type="ECO:0000256" key="3">
    <source>
        <dbReference type="ARBA" id="ARBA00023015"/>
    </source>
</evidence>
<keyword evidence="2" id="KW-0902">Two-component regulatory system</keyword>
<dbReference type="GO" id="GO:0000156">
    <property type="term" value="F:phosphorelay response regulator activity"/>
    <property type="evidence" value="ECO:0007669"/>
    <property type="project" value="TreeGrafter"/>
</dbReference>
<dbReference type="EMBL" id="AP027081">
    <property type="protein sequence ID" value="BDU75608.1"/>
    <property type="molecule type" value="Genomic_DNA"/>
</dbReference>
<protein>
    <recommendedName>
        <fullName evidence="7">Response regulatory domain-containing protein</fullName>
    </recommendedName>
</protein>
<organism evidence="8 9">
    <name type="scientific">Mesoterricola sediminis</name>
    <dbReference type="NCBI Taxonomy" id="2927980"/>
    <lineage>
        <taxon>Bacteria</taxon>
        <taxon>Pseudomonadati</taxon>
        <taxon>Acidobacteriota</taxon>
        <taxon>Holophagae</taxon>
        <taxon>Holophagales</taxon>
        <taxon>Holophagaceae</taxon>
        <taxon>Mesoterricola</taxon>
    </lineage>
</organism>
<dbReference type="InterPro" id="IPR039420">
    <property type="entry name" value="WalR-like"/>
</dbReference>
<reference evidence="8" key="1">
    <citation type="journal article" date="2023" name="Int. J. Syst. Evol. Microbiol.">
        <title>Mesoterricola silvestris gen. nov., sp. nov., Mesoterricola sediminis sp. nov., Geothrix oryzae sp. nov., Geothrix edaphica sp. nov., Geothrix rubra sp. nov., and Geothrix limicola sp. nov., six novel members of Acidobacteriota isolated from soils.</title>
        <authorList>
            <person name="Itoh H."/>
            <person name="Sugisawa Y."/>
            <person name="Mise K."/>
            <person name="Xu Z."/>
            <person name="Kuniyasu M."/>
            <person name="Ushijima N."/>
            <person name="Kawano K."/>
            <person name="Kobayashi E."/>
            <person name="Shiratori Y."/>
            <person name="Masuda Y."/>
            <person name="Senoo K."/>
        </authorList>
    </citation>
    <scope>NUCLEOTIDE SEQUENCE</scope>
    <source>
        <strain evidence="8">W786</strain>
    </source>
</reference>
<evidence type="ECO:0000256" key="6">
    <source>
        <dbReference type="PROSITE-ProRule" id="PRU00169"/>
    </source>
</evidence>
<dbReference type="InterPro" id="IPR011006">
    <property type="entry name" value="CheY-like_superfamily"/>
</dbReference>
<dbReference type="PANTHER" id="PTHR48111">
    <property type="entry name" value="REGULATOR OF RPOS"/>
    <property type="match status" value="1"/>
</dbReference>
<keyword evidence="9" id="KW-1185">Reference proteome</keyword>
<proteinExistence type="predicted"/>
<keyword evidence="1 6" id="KW-0597">Phosphoprotein</keyword>
<dbReference type="GO" id="GO:0000976">
    <property type="term" value="F:transcription cis-regulatory region binding"/>
    <property type="evidence" value="ECO:0007669"/>
    <property type="project" value="TreeGrafter"/>
</dbReference>
<evidence type="ECO:0000256" key="5">
    <source>
        <dbReference type="ARBA" id="ARBA00023163"/>
    </source>
</evidence>
<dbReference type="PROSITE" id="PS50110">
    <property type="entry name" value="RESPONSE_REGULATORY"/>
    <property type="match status" value="1"/>
</dbReference>
<dbReference type="RefSeq" id="WP_243345615.1">
    <property type="nucleotide sequence ID" value="NZ_AP027081.1"/>
</dbReference>
<dbReference type="PANTHER" id="PTHR48111:SF1">
    <property type="entry name" value="TWO-COMPONENT RESPONSE REGULATOR ORR33"/>
    <property type="match status" value="1"/>
</dbReference>
<dbReference type="GO" id="GO:0032993">
    <property type="term" value="C:protein-DNA complex"/>
    <property type="evidence" value="ECO:0007669"/>
    <property type="project" value="TreeGrafter"/>
</dbReference>
<dbReference type="GO" id="GO:0005829">
    <property type="term" value="C:cytosol"/>
    <property type="evidence" value="ECO:0007669"/>
    <property type="project" value="TreeGrafter"/>
</dbReference>
<dbReference type="CDD" id="cd00156">
    <property type="entry name" value="REC"/>
    <property type="match status" value="1"/>
</dbReference>
<keyword evidence="3" id="KW-0805">Transcription regulation</keyword>
<feature type="domain" description="Response regulatory" evidence="7">
    <location>
        <begin position="5"/>
        <end position="121"/>
    </location>
</feature>
<gene>
    <name evidence="8" type="ORF">METESE_05660</name>
</gene>
<evidence type="ECO:0000256" key="1">
    <source>
        <dbReference type="ARBA" id="ARBA00022553"/>
    </source>
</evidence>
<dbReference type="KEGG" id="msea:METESE_05660"/>
<dbReference type="Gene3D" id="3.40.50.2300">
    <property type="match status" value="1"/>
</dbReference>